<evidence type="ECO:0000313" key="12">
    <source>
        <dbReference type="EMBL" id="KEZ18970.1"/>
    </source>
</evidence>
<name>A0A084ELX8_MYCCA</name>
<evidence type="ECO:0000256" key="2">
    <source>
        <dbReference type="ARBA" id="ARBA00022490"/>
    </source>
</evidence>
<evidence type="ECO:0000256" key="8">
    <source>
        <dbReference type="ARBA" id="ARBA00022857"/>
    </source>
</evidence>
<evidence type="ECO:0000256" key="6">
    <source>
        <dbReference type="ARBA" id="ARBA00022694"/>
    </source>
</evidence>
<dbReference type="GO" id="GO:0002098">
    <property type="term" value="P:tRNA wobble uridine modification"/>
    <property type="evidence" value="ECO:0007669"/>
    <property type="project" value="TreeGrafter"/>
</dbReference>
<feature type="domain" description="MnmG N-terminal" evidence="11">
    <location>
        <begin position="4"/>
        <end position="365"/>
    </location>
</feature>
<dbReference type="SUPFAM" id="SSF51905">
    <property type="entry name" value="FAD/NAD(P)-binding domain"/>
    <property type="match status" value="1"/>
</dbReference>
<dbReference type="Gene3D" id="3.50.50.60">
    <property type="entry name" value="FAD/NAD(P)-binding domain"/>
    <property type="match status" value="2"/>
</dbReference>
<evidence type="ECO:0000256" key="9">
    <source>
        <dbReference type="ARBA" id="ARBA00023027"/>
    </source>
</evidence>
<dbReference type="GO" id="GO:0047151">
    <property type="term" value="F:tRNA (uracil(54)-C5)-methyltransferase activity, 5,10-methylenetetrahydrofolate-dependent"/>
    <property type="evidence" value="ECO:0007669"/>
    <property type="project" value="UniProtKB-UniRule"/>
</dbReference>
<dbReference type="HAMAP" id="MF_01037">
    <property type="entry name" value="TrmFO"/>
    <property type="match status" value="1"/>
</dbReference>
<sequence>MNKKVKIIGAGLAGCEAAYFLANNNIQVELYEVKTLIKNEVQKTNNFAELVCSNTFRSQSLLNAAGILKAEMRRLNSLVIKIADSCKIDGDDALAVDREDFSKKLTDVIKNHPNITIIEQNVSHIDDENDLTLIATGPLTTNELKEDIQGLIGKQKLFFMDASAPIITKDSIDFNKVYYSGRHKQGKYICCPLNEQEFNKFVDDLVNAEQVQLKEFEKSIFFKGCQPIEQLAKTSKKLLLKGPMSPNNLLDQNNQQPYAVVQLRQDDAKDSLYNMVGFQTNLKWPEQKRVFQTIPGLEKAKIVRYGVMHKNYYINSPKILNFKLQVIRKKNVFFAGQITGVEGYIESASSGIWAAINILAFINNKKIKPLPNTTILGALTNYITNSKIYSLKPMKCNLGILEQENKYQSNDKFYSYNNSKNSLENYIEQLNKILRTNI</sequence>
<dbReference type="GO" id="GO:0030488">
    <property type="term" value="P:tRNA methylation"/>
    <property type="evidence" value="ECO:0007669"/>
    <property type="project" value="TreeGrafter"/>
</dbReference>
<evidence type="ECO:0000313" key="13">
    <source>
        <dbReference type="Proteomes" id="UP000028533"/>
    </source>
</evidence>
<comment type="subcellular location">
    <subcellularLocation>
        <location evidence="10">Cytoplasm</location>
    </subcellularLocation>
</comment>
<evidence type="ECO:0000259" key="11">
    <source>
        <dbReference type="Pfam" id="PF01134"/>
    </source>
</evidence>
<dbReference type="GO" id="GO:0005829">
    <property type="term" value="C:cytosol"/>
    <property type="evidence" value="ECO:0007669"/>
    <property type="project" value="TreeGrafter"/>
</dbReference>
<evidence type="ECO:0000256" key="7">
    <source>
        <dbReference type="ARBA" id="ARBA00022827"/>
    </source>
</evidence>
<keyword evidence="8 10" id="KW-0521">NADP</keyword>
<dbReference type="InterPro" id="IPR040131">
    <property type="entry name" value="MnmG_N"/>
</dbReference>
<dbReference type="RefSeq" id="WP_036431863.1">
    <property type="nucleotide sequence ID" value="NZ_JFDO01000017.1"/>
</dbReference>
<comment type="catalytic activity">
    <reaction evidence="10">
        <text>uridine(54) in tRNA + (6R)-5,10-methylene-5,6,7,8-tetrahydrofolate + NADPH + H(+) = 5-methyluridine(54) in tRNA + (6S)-5,6,7,8-tetrahydrofolate + NADP(+)</text>
        <dbReference type="Rhea" id="RHEA:62372"/>
        <dbReference type="Rhea" id="RHEA-COMP:10167"/>
        <dbReference type="Rhea" id="RHEA-COMP:10193"/>
        <dbReference type="ChEBI" id="CHEBI:15378"/>
        <dbReference type="ChEBI" id="CHEBI:15636"/>
        <dbReference type="ChEBI" id="CHEBI:57453"/>
        <dbReference type="ChEBI" id="CHEBI:57783"/>
        <dbReference type="ChEBI" id="CHEBI:58349"/>
        <dbReference type="ChEBI" id="CHEBI:65315"/>
        <dbReference type="ChEBI" id="CHEBI:74447"/>
        <dbReference type="EC" id="2.1.1.74"/>
    </reaction>
</comment>
<dbReference type="Pfam" id="PF01134">
    <property type="entry name" value="GIDA"/>
    <property type="match status" value="1"/>
</dbReference>
<dbReference type="PANTHER" id="PTHR11806">
    <property type="entry name" value="GLUCOSE INHIBITED DIVISION PROTEIN A"/>
    <property type="match status" value="1"/>
</dbReference>
<protein>
    <recommendedName>
        <fullName evidence="10">Methylenetetrahydrofolate--tRNA-(uracil-5-)-methyltransferase TrmFO</fullName>
        <ecNumber evidence="10">2.1.1.74</ecNumber>
    </recommendedName>
    <alternativeName>
        <fullName evidence="10">Folate-dependent tRNA (uracil-5-)-methyltransferase</fullName>
    </alternativeName>
    <alternativeName>
        <fullName evidence="10">Folate-dependent tRNA(M-5-U54)-methyltransferase</fullName>
    </alternativeName>
</protein>
<keyword evidence="2 10" id="KW-0963">Cytoplasm</keyword>
<evidence type="ECO:0000256" key="4">
    <source>
        <dbReference type="ARBA" id="ARBA00022630"/>
    </source>
</evidence>
<keyword evidence="5 10" id="KW-0808">Transferase</keyword>
<keyword evidence="7 10" id="KW-0274">FAD</keyword>
<comment type="caution">
    <text evidence="12">The sequence shown here is derived from an EMBL/GenBank/DDBJ whole genome shotgun (WGS) entry which is preliminary data.</text>
</comment>
<organism evidence="12 13">
    <name type="scientific">Mycoplasma capricolum subsp. capricolum 14232</name>
    <dbReference type="NCBI Taxonomy" id="1188238"/>
    <lineage>
        <taxon>Bacteria</taxon>
        <taxon>Bacillati</taxon>
        <taxon>Mycoplasmatota</taxon>
        <taxon>Mollicutes</taxon>
        <taxon>Mycoplasmataceae</taxon>
        <taxon>Mycoplasma</taxon>
    </lineage>
</organism>
<dbReference type="EC" id="2.1.1.74" evidence="10"/>
<dbReference type="EMBL" id="JFDO01000017">
    <property type="protein sequence ID" value="KEZ18970.1"/>
    <property type="molecule type" value="Genomic_DNA"/>
</dbReference>
<keyword evidence="6 10" id="KW-0819">tRNA processing</keyword>
<evidence type="ECO:0000256" key="5">
    <source>
        <dbReference type="ARBA" id="ARBA00022679"/>
    </source>
</evidence>
<feature type="binding site" evidence="10">
    <location>
        <begin position="9"/>
        <end position="14"/>
    </location>
    <ligand>
        <name>FAD</name>
        <dbReference type="ChEBI" id="CHEBI:57692"/>
    </ligand>
</feature>
<comment type="function">
    <text evidence="10">Catalyzes the folate-dependent formation of 5-methyl-uridine at position 54 (M-5-U54) in all tRNAs.</text>
</comment>
<comment type="catalytic activity">
    <reaction evidence="10">
        <text>uridine(54) in tRNA + (6R)-5,10-methylene-5,6,7,8-tetrahydrofolate + NADH + H(+) = 5-methyluridine(54) in tRNA + (6S)-5,6,7,8-tetrahydrofolate + NAD(+)</text>
        <dbReference type="Rhea" id="RHEA:16873"/>
        <dbReference type="Rhea" id="RHEA-COMP:10167"/>
        <dbReference type="Rhea" id="RHEA-COMP:10193"/>
        <dbReference type="ChEBI" id="CHEBI:15378"/>
        <dbReference type="ChEBI" id="CHEBI:15636"/>
        <dbReference type="ChEBI" id="CHEBI:57453"/>
        <dbReference type="ChEBI" id="CHEBI:57540"/>
        <dbReference type="ChEBI" id="CHEBI:57945"/>
        <dbReference type="ChEBI" id="CHEBI:65315"/>
        <dbReference type="ChEBI" id="CHEBI:74447"/>
        <dbReference type="EC" id="2.1.1.74"/>
    </reaction>
</comment>
<dbReference type="InterPro" id="IPR036188">
    <property type="entry name" value="FAD/NAD-bd_sf"/>
</dbReference>
<evidence type="ECO:0000256" key="10">
    <source>
        <dbReference type="HAMAP-Rule" id="MF_01037"/>
    </source>
</evidence>
<dbReference type="NCBIfam" id="TIGR00137">
    <property type="entry name" value="gid_trmFO"/>
    <property type="match status" value="1"/>
</dbReference>
<dbReference type="AlphaFoldDB" id="A0A084ELX8"/>
<evidence type="ECO:0000256" key="3">
    <source>
        <dbReference type="ARBA" id="ARBA00022603"/>
    </source>
</evidence>
<keyword evidence="3 10" id="KW-0489">Methyltransferase</keyword>
<gene>
    <name evidence="12" type="primary">trmFO-1</name>
    <name evidence="10" type="synonym">trmFO</name>
    <name evidence="12" type="ORF">MCAPa_4580</name>
</gene>
<keyword evidence="4 10" id="KW-0285">Flavoprotein</keyword>
<dbReference type="InterPro" id="IPR002218">
    <property type="entry name" value="MnmG-rel"/>
</dbReference>
<dbReference type="NCBIfam" id="NF003739">
    <property type="entry name" value="PRK05335.1"/>
    <property type="match status" value="1"/>
</dbReference>
<dbReference type="PANTHER" id="PTHR11806:SF2">
    <property type="entry name" value="METHYLENETETRAHYDROFOLATE--TRNA-(URACIL-5-)-METHYLTRANSFERASE TRMFO"/>
    <property type="match status" value="1"/>
</dbReference>
<accession>A0A084ELX8</accession>
<dbReference type="GO" id="GO:0050660">
    <property type="term" value="F:flavin adenine dinucleotide binding"/>
    <property type="evidence" value="ECO:0007669"/>
    <property type="project" value="UniProtKB-UniRule"/>
</dbReference>
<dbReference type="InterPro" id="IPR004417">
    <property type="entry name" value="TrmFO"/>
</dbReference>
<proteinExistence type="inferred from homology"/>
<comment type="cofactor">
    <cofactor evidence="1 10">
        <name>FAD</name>
        <dbReference type="ChEBI" id="CHEBI:57692"/>
    </cofactor>
</comment>
<keyword evidence="9 10" id="KW-0520">NAD</keyword>
<comment type="similarity">
    <text evidence="10">Belongs to the MnmG family. TrmFO subfamily.</text>
</comment>
<evidence type="ECO:0000256" key="1">
    <source>
        <dbReference type="ARBA" id="ARBA00001974"/>
    </source>
</evidence>
<reference evidence="12 13" key="1">
    <citation type="submission" date="2014-02" db="EMBL/GenBank/DDBJ databases">
        <title>Genome sequence of Mycoplasma capricolum subsp. capricolum strain 14232.</title>
        <authorList>
            <person name="Sirand-Pugnet P."/>
            <person name="Breton M."/>
            <person name="Dordet-Frisoni E."/>
            <person name="Baranowski E."/>
            <person name="Barre A."/>
            <person name="Couture C."/>
            <person name="Dupuy V."/>
            <person name="Gaurivaud P."/>
            <person name="Jacob D."/>
            <person name="Lemaitre C."/>
            <person name="Manso-Silvan L."/>
            <person name="Nikolski M."/>
            <person name="Nouvel L.-X."/>
            <person name="Poumarat F."/>
            <person name="Tardy F."/>
            <person name="Thebault P."/>
            <person name="Theil S."/>
            <person name="Citti C."/>
            <person name="Thiaucourt F."/>
            <person name="Blanchard A."/>
        </authorList>
    </citation>
    <scope>NUCLEOTIDE SEQUENCE [LARGE SCALE GENOMIC DNA]</scope>
    <source>
        <strain evidence="12 13">14232</strain>
    </source>
</reference>
<dbReference type="Proteomes" id="UP000028533">
    <property type="component" value="Unassembled WGS sequence"/>
</dbReference>